<gene>
    <name evidence="1" type="ORF">LCGC14_2661380</name>
</gene>
<comment type="caution">
    <text evidence="1">The sequence shown here is derived from an EMBL/GenBank/DDBJ whole genome shotgun (WGS) entry which is preliminary data.</text>
</comment>
<name>A0A0F9CIS2_9ZZZZ</name>
<evidence type="ECO:0000313" key="1">
    <source>
        <dbReference type="EMBL" id="KKK96576.1"/>
    </source>
</evidence>
<sequence>MYGMHVEDETKAEEVIANEPLPTPERVVVRNEPMLHRTDIVGRFLDGEDYILNNPPGFAVSATMEYMKEHNLDRI</sequence>
<dbReference type="EMBL" id="LAZR01046420">
    <property type="protein sequence ID" value="KKK96576.1"/>
    <property type="molecule type" value="Genomic_DNA"/>
</dbReference>
<proteinExistence type="predicted"/>
<protein>
    <submittedName>
        <fullName evidence="1">Uncharacterized protein</fullName>
    </submittedName>
</protein>
<reference evidence="1" key="1">
    <citation type="journal article" date="2015" name="Nature">
        <title>Complex archaea that bridge the gap between prokaryotes and eukaryotes.</title>
        <authorList>
            <person name="Spang A."/>
            <person name="Saw J.H."/>
            <person name="Jorgensen S.L."/>
            <person name="Zaremba-Niedzwiedzka K."/>
            <person name="Martijn J."/>
            <person name="Lind A.E."/>
            <person name="van Eijk R."/>
            <person name="Schleper C."/>
            <person name="Guy L."/>
            <person name="Ettema T.J."/>
        </authorList>
    </citation>
    <scope>NUCLEOTIDE SEQUENCE</scope>
</reference>
<dbReference type="AlphaFoldDB" id="A0A0F9CIS2"/>
<organism evidence="1">
    <name type="scientific">marine sediment metagenome</name>
    <dbReference type="NCBI Taxonomy" id="412755"/>
    <lineage>
        <taxon>unclassified sequences</taxon>
        <taxon>metagenomes</taxon>
        <taxon>ecological metagenomes</taxon>
    </lineage>
</organism>
<accession>A0A0F9CIS2</accession>